<protein>
    <recommendedName>
        <fullName evidence="3">Helix-turn-helix domain-containing protein</fullName>
    </recommendedName>
</protein>
<reference evidence="1 2" key="1">
    <citation type="journal article" date="2019" name="Int. J. Syst. Evol. Microbiol.">
        <title>The Global Catalogue of Microorganisms (GCM) 10K type strain sequencing project: providing services to taxonomists for standard genome sequencing and annotation.</title>
        <authorList>
            <consortium name="The Broad Institute Genomics Platform"/>
            <consortium name="The Broad Institute Genome Sequencing Center for Infectious Disease"/>
            <person name="Wu L."/>
            <person name="Ma J."/>
        </authorList>
    </citation>
    <scope>NUCLEOTIDE SEQUENCE [LARGE SCALE GENOMIC DNA]</scope>
    <source>
        <strain evidence="1 2">JCM 15313</strain>
    </source>
</reference>
<dbReference type="RefSeq" id="WP_344162923.1">
    <property type="nucleotide sequence ID" value="NZ_BAAAPC010000012.1"/>
</dbReference>
<name>A0ABN2T7C2_9ACTN</name>
<sequence>MPEYEFTFVVDGTDLDDDALQVLTDDLDALFSRFHGVLRMSVAAEGPNAVAAAAEVFAHVRMHAGRVRLVRLDRDLVGVADIAERTGRTRQNVTQWIRGERRNSEGAAFPRPEGAVGRSLVWLWSEVNEWLRGIGLDDGENHPTRSEMTDIDYRLQQWNPNNFPYRRSFPSSGTRSDSERHPWIRYVGLEETPSP</sequence>
<comment type="caution">
    <text evidence="1">The sequence shown here is derived from an EMBL/GenBank/DDBJ whole genome shotgun (WGS) entry which is preliminary data.</text>
</comment>
<evidence type="ECO:0000313" key="1">
    <source>
        <dbReference type="EMBL" id="GAA2000718.1"/>
    </source>
</evidence>
<organism evidence="1 2">
    <name type="scientific">Nocardiopsis rhodophaea</name>
    <dbReference type="NCBI Taxonomy" id="280238"/>
    <lineage>
        <taxon>Bacteria</taxon>
        <taxon>Bacillati</taxon>
        <taxon>Actinomycetota</taxon>
        <taxon>Actinomycetes</taxon>
        <taxon>Streptosporangiales</taxon>
        <taxon>Nocardiopsidaceae</taxon>
        <taxon>Nocardiopsis</taxon>
    </lineage>
</organism>
<evidence type="ECO:0000313" key="2">
    <source>
        <dbReference type="Proteomes" id="UP001501585"/>
    </source>
</evidence>
<gene>
    <name evidence="1" type="ORF">GCM10009799_30010</name>
</gene>
<evidence type="ECO:0008006" key="3">
    <source>
        <dbReference type="Google" id="ProtNLM"/>
    </source>
</evidence>
<accession>A0ABN2T7C2</accession>
<dbReference type="Proteomes" id="UP001501585">
    <property type="component" value="Unassembled WGS sequence"/>
</dbReference>
<dbReference type="EMBL" id="BAAAPC010000012">
    <property type="protein sequence ID" value="GAA2000718.1"/>
    <property type="molecule type" value="Genomic_DNA"/>
</dbReference>
<proteinExistence type="predicted"/>
<keyword evidence="2" id="KW-1185">Reference proteome</keyword>